<comment type="caution">
    <text evidence="1">The sequence shown here is derived from an EMBL/GenBank/DDBJ whole genome shotgun (WGS) entry which is preliminary data.</text>
</comment>
<sequence>MNMVQPDHHVSLPDDQAPPIRLLQGEAFSGRCHIGKVKQALLTEWPSSQQALLSHSIGSVSQAPQQPCLFAFRGSAHSQTKPLSSSGRDTSRWRVRSRAELAGVEQPVNGTNLVPVDVSPPRYWSEVTVRFPVKDPSHRRDGHRRQFHGAAHRQPLLAQYRFGYTTPRGALAWGRPAAPVLLRVSKGLEWDLWSGASGHDIS</sequence>
<dbReference type="AlphaFoldDB" id="A0A9N7UGF6"/>
<dbReference type="Proteomes" id="UP001153269">
    <property type="component" value="Unassembled WGS sequence"/>
</dbReference>
<evidence type="ECO:0000313" key="2">
    <source>
        <dbReference type="Proteomes" id="UP001153269"/>
    </source>
</evidence>
<protein>
    <submittedName>
        <fullName evidence="1">Uncharacterized protein</fullName>
    </submittedName>
</protein>
<proteinExistence type="predicted"/>
<reference evidence="1" key="1">
    <citation type="submission" date="2020-03" db="EMBL/GenBank/DDBJ databases">
        <authorList>
            <person name="Weist P."/>
        </authorList>
    </citation>
    <scope>NUCLEOTIDE SEQUENCE</scope>
</reference>
<keyword evidence="2" id="KW-1185">Reference proteome</keyword>
<accession>A0A9N7UGF6</accession>
<evidence type="ECO:0000313" key="1">
    <source>
        <dbReference type="EMBL" id="CAB1429761.1"/>
    </source>
</evidence>
<gene>
    <name evidence="1" type="ORF">PLEPLA_LOCUS17741</name>
</gene>
<organism evidence="1 2">
    <name type="scientific">Pleuronectes platessa</name>
    <name type="common">European plaice</name>
    <dbReference type="NCBI Taxonomy" id="8262"/>
    <lineage>
        <taxon>Eukaryota</taxon>
        <taxon>Metazoa</taxon>
        <taxon>Chordata</taxon>
        <taxon>Craniata</taxon>
        <taxon>Vertebrata</taxon>
        <taxon>Euteleostomi</taxon>
        <taxon>Actinopterygii</taxon>
        <taxon>Neopterygii</taxon>
        <taxon>Teleostei</taxon>
        <taxon>Neoteleostei</taxon>
        <taxon>Acanthomorphata</taxon>
        <taxon>Carangaria</taxon>
        <taxon>Pleuronectiformes</taxon>
        <taxon>Pleuronectoidei</taxon>
        <taxon>Pleuronectidae</taxon>
        <taxon>Pleuronectes</taxon>
    </lineage>
</organism>
<name>A0A9N7UGF6_PLEPL</name>
<dbReference type="EMBL" id="CADEAL010001169">
    <property type="protein sequence ID" value="CAB1429761.1"/>
    <property type="molecule type" value="Genomic_DNA"/>
</dbReference>